<feature type="compositionally biased region" description="Basic and acidic residues" evidence="2">
    <location>
        <begin position="292"/>
        <end position="306"/>
    </location>
</feature>
<sequence length="496" mass="55122">AMFCTSGTGKSSSSKPSRRSQDGSSTTVPLLLHFDVNKTVIQSDSVQMKGVEEGIREGIADLFWGNVSKVGGSETWEWIKAEPTCTPPKDDILAVGTTPLNYTQWCKRTVKDKKEMKAAVRSFSLVAGQPVEKEMHKLLQVTMKKMQLRPEVRKSKEAENAGLHGPTFNMPRFQRCFTWCLGISLAADGVRVRVLRLELSNCNARGGTSLRPFAILFRSFGADHEKIQQEWTLGSFGNAFCELRHPIFSPLIEDIGPMDGSVPGVPDRSDGHGPLLLLDTFTNGPDESPWDEWARTKPKPTSDTRNGKSWSKQALKAKVVEGMSGFRKFSNDHLAKQATAAIKDDWAWWQFQNEKAAGGKLMTLLKKKDSAQVFFDDNIEPFDARIVDCRDEYGNPVPDGQALDRHLVKVNPVEAMLDDQYFLRKLLYTQGELMDVGSSLIGVQKQLAEKEEENSQLEKQLTNMGRLPQNPGGGRKAVMCQARRAISVLATAEVSS</sequence>
<reference evidence="3" key="1">
    <citation type="submission" date="2021-02" db="EMBL/GenBank/DDBJ databases">
        <authorList>
            <person name="Dougan E. K."/>
            <person name="Rhodes N."/>
            <person name="Thang M."/>
            <person name="Chan C."/>
        </authorList>
    </citation>
    <scope>NUCLEOTIDE SEQUENCE</scope>
</reference>
<keyword evidence="1" id="KW-0175">Coiled coil</keyword>
<feature type="compositionally biased region" description="Low complexity" evidence="2">
    <location>
        <begin position="1"/>
        <end position="15"/>
    </location>
</feature>
<dbReference type="OrthoDB" id="417678at2759"/>
<comment type="caution">
    <text evidence="3">The sequence shown here is derived from an EMBL/GenBank/DDBJ whole genome shotgun (WGS) entry which is preliminary data.</text>
</comment>
<dbReference type="EMBL" id="CAJNDS010002423">
    <property type="protein sequence ID" value="CAE7468326.1"/>
    <property type="molecule type" value="Genomic_DNA"/>
</dbReference>
<dbReference type="Proteomes" id="UP000604046">
    <property type="component" value="Unassembled WGS sequence"/>
</dbReference>
<dbReference type="PANTHER" id="PTHR36960">
    <property type="entry name" value="SI:DKEY-32E6.3"/>
    <property type="match status" value="1"/>
</dbReference>
<name>A0A812S807_9DINO</name>
<feature type="non-terminal residue" evidence="3">
    <location>
        <position position="1"/>
    </location>
</feature>
<accession>A0A812S807</accession>
<feature type="region of interest" description="Disordered" evidence="2">
    <location>
        <begin position="283"/>
        <end position="310"/>
    </location>
</feature>
<feature type="region of interest" description="Disordered" evidence="2">
    <location>
        <begin position="1"/>
        <end position="26"/>
    </location>
</feature>
<protein>
    <submittedName>
        <fullName evidence="3">Uncharacterized protein</fullName>
    </submittedName>
</protein>
<proteinExistence type="predicted"/>
<evidence type="ECO:0000256" key="1">
    <source>
        <dbReference type="SAM" id="Coils"/>
    </source>
</evidence>
<evidence type="ECO:0000313" key="3">
    <source>
        <dbReference type="EMBL" id="CAE7468326.1"/>
    </source>
</evidence>
<gene>
    <name evidence="3" type="ORF">SNAT2548_LOCUS26208</name>
</gene>
<dbReference type="PANTHER" id="PTHR36960:SF1">
    <property type="entry name" value="SI:DKEY-32E6.3"/>
    <property type="match status" value="1"/>
</dbReference>
<organism evidence="3 4">
    <name type="scientific">Symbiodinium natans</name>
    <dbReference type="NCBI Taxonomy" id="878477"/>
    <lineage>
        <taxon>Eukaryota</taxon>
        <taxon>Sar</taxon>
        <taxon>Alveolata</taxon>
        <taxon>Dinophyceae</taxon>
        <taxon>Suessiales</taxon>
        <taxon>Symbiodiniaceae</taxon>
        <taxon>Symbiodinium</taxon>
    </lineage>
</organism>
<keyword evidence="4" id="KW-1185">Reference proteome</keyword>
<feature type="coiled-coil region" evidence="1">
    <location>
        <begin position="440"/>
        <end position="467"/>
    </location>
</feature>
<evidence type="ECO:0000256" key="2">
    <source>
        <dbReference type="SAM" id="MobiDB-lite"/>
    </source>
</evidence>
<dbReference type="AlphaFoldDB" id="A0A812S807"/>
<evidence type="ECO:0000313" key="4">
    <source>
        <dbReference type="Proteomes" id="UP000604046"/>
    </source>
</evidence>